<dbReference type="EMBL" id="OV725081">
    <property type="protein sequence ID" value="CAH1403566.1"/>
    <property type="molecule type" value="Genomic_DNA"/>
</dbReference>
<name>A0A9P0HLA7_NEZVI</name>
<reference evidence="1" key="1">
    <citation type="submission" date="2022-01" db="EMBL/GenBank/DDBJ databases">
        <authorList>
            <person name="King R."/>
        </authorList>
    </citation>
    <scope>NUCLEOTIDE SEQUENCE</scope>
</reference>
<protein>
    <submittedName>
        <fullName evidence="1">Uncharacterized protein</fullName>
    </submittedName>
</protein>
<sequence>MQLIRLEKSINITRWMQKWYYYYYY</sequence>
<evidence type="ECO:0000313" key="1">
    <source>
        <dbReference type="EMBL" id="CAH1403566.1"/>
    </source>
</evidence>
<dbReference type="AlphaFoldDB" id="A0A9P0HLA7"/>
<organism evidence="1 2">
    <name type="scientific">Nezara viridula</name>
    <name type="common">Southern green stink bug</name>
    <name type="synonym">Cimex viridulus</name>
    <dbReference type="NCBI Taxonomy" id="85310"/>
    <lineage>
        <taxon>Eukaryota</taxon>
        <taxon>Metazoa</taxon>
        <taxon>Ecdysozoa</taxon>
        <taxon>Arthropoda</taxon>
        <taxon>Hexapoda</taxon>
        <taxon>Insecta</taxon>
        <taxon>Pterygota</taxon>
        <taxon>Neoptera</taxon>
        <taxon>Paraneoptera</taxon>
        <taxon>Hemiptera</taxon>
        <taxon>Heteroptera</taxon>
        <taxon>Panheteroptera</taxon>
        <taxon>Pentatomomorpha</taxon>
        <taxon>Pentatomoidea</taxon>
        <taxon>Pentatomidae</taxon>
        <taxon>Pentatominae</taxon>
        <taxon>Nezara</taxon>
    </lineage>
</organism>
<keyword evidence="2" id="KW-1185">Reference proteome</keyword>
<gene>
    <name evidence="1" type="ORF">NEZAVI_LOCUS12159</name>
</gene>
<evidence type="ECO:0000313" key="2">
    <source>
        <dbReference type="Proteomes" id="UP001152798"/>
    </source>
</evidence>
<proteinExistence type="predicted"/>
<dbReference type="Proteomes" id="UP001152798">
    <property type="component" value="Chromosome 5"/>
</dbReference>
<accession>A0A9P0HLA7</accession>